<feature type="compositionally biased region" description="Basic residues" evidence="1">
    <location>
        <begin position="37"/>
        <end position="48"/>
    </location>
</feature>
<organism evidence="2 3">
    <name type="scientific">Zasmidium cellare</name>
    <name type="common">Wine cellar mold</name>
    <name type="synonym">Racodium cellare</name>
    <dbReference type="NCBI Taxonomy" id="395010"/>
    <lineage>
        <taxon>Eukaryota</taxon>
        <taxon>Fungi</taxon>
        <taxon>Dikarya</taxon>
        <taxon>Ascomycota</taxon>
        <taxon>Pezizomycotina</taxon>
        <taxon>Dothideomycetes</taxon>
        <taxon>Dothideomycetidae</taxon>
        <taxon>Mycosphaerellales</taxon>
        <taxon>Mycosphaerellaceae</taxon>
        <taxon>Zasmidium</taxon>
    </lineage>
</organism>
<name>A0ABR0EZ97_ZASCE</name>
<evidence type="ECO:0000313" key="3">
    <source>
        <dbReference type="Proteomes" id="UP001305779"/>
    </source>
</evidence>
<sequence length="88" mass="9817">MPSQSTQSTDSADRQEPELNEEEINSYIISTPLKAPSKPKIHATPKSKKPTYVFKEGYLLTPASETSSKPDGNEMKKQVGCELKRFES</sequence>
<comment type="caution">
    <text evidence="2">The sequence shown here is derived from an EMBL/GenBank/DDBJ whole genome shotgun (WGS) entry which is preliminary data.</text>
</comment>
<feature type="compositionally biased region" description="Basic and acidic residues" evidence="1">
    <location>
        <begin position="71"/>
        <end position="88"/>
    </location>
</feature>
<proteinExistence type="predicted"/>
<evidence type="ECO:0000313" key="2">
    <source>
        <dbReference type="EMBL" id="KAK4506684.1"/>
    </source>
</evidence>
<dbReference type="EMBL" id="JAXOVC010000001">
    <property type="protein sequence ID" value="KAK4506684.1"/>
    <property type="molecule type" value="Genomic_DNA"/>
</dbReference>
<feature type="region of interest" description="Disordered" evidence="1">
    <location>
        <begin position="62"/>
        <end position="88"/>
    </location>
</feature>
<accession>A0ABR0EZ97</accession>
<gene>
    <name evidence="2" type="ORF">PRZ48_000417</name>
</gene>
<dbReference type="Proteomes" id="UP001305779">
    <property type="component" value="Unassembled WGS sequence"/>
</dbReference>
<feature type="compositionally biased region" description="Polar residues" evidence="1">
    <location>
        <begin position="1"/>
        <end position="10"/>
    </location>
</feature>
<feature type="region of interest" description="Disordered" evidence="1">
    <location>
        <begin position="1"/>
        <end position="48"/>
    </location>
</feature>
<protein>
    <submittedName>
        <fullName evidence="2">Uncharacterized protein</fullName>
    </submittedName>
</protein>
<evidence type="ECO:0000256" key="1">
    <source>
        <dbReference type="SAM" id="MobiDB-lite"/>
    </source>
</evidence>
<keyword evidence="3" id="KW-1185">Reference proteome</keyword>
<reference evidence="2 3" key="1">
    <citation type="journal article" date="2023" name="G3 (Bethesda)">
        <title>A chromosome-level genome assembly of Zasmidium syzygii isolated from banana leaves.</title>
        <authorList>
            <person name="van Westerhoven A.C."/>
            <person name="Mehrabi R."/>
            <person name="Talebi R."/>
            <person name="Steentjes M.B.F."/>
            <person name="Corcolon B."/>
            <person name="Chong P.A."/>
            <person name="Kema G.H.J."/>
            <person name="Seidl M.F."/>
        </authorList>
    </citation>
    <scope>NUCLEOTIDE SEQUENCE [LARGE SCALE GENOMIC DNA]</scope>
    <source>
        <strain evidence="2 3">P124</strain>
    </source>
</reference>